<evidence type="ECO:0000256" key="5">
    <source>
        <dbReference type="ARBA" id="ARBA00022764"/>
    </source>
</evidence>
<dbReference type="Proteomes" id="UP000272706">
    <property type="component" value="Unassembled WGS sequence"/>
</dbReference>
<dbReference type="CDD" id="cd13589">
    <property type="entry name" value="PBP2_polyamine_RpCGA009"/>
    <property type="match status" value="1"/>
</dbReference>
<dbReference type="GO" id="GO:0015888">
    <property type="term" value="P:thiamine transport"/>
    <property type="evidence" value="ECO:0007669"/>
    <property type="project" value="TreeGrafter"/>
</dbReference>
<dbReference type="InterPro" id="IPR006059">
    <property type="entry name" value="SBP"/>
</dbReference>
<evidence type="ECO:0000313" key="8">
    <source>
        <dbReference type="Proteomes" id="UP000272706"/>
    </source>
</evidence>
<comment type="similarity">
    <text evidence="2">Belongs to the bacterial solute-binding protein 1 family.</text>
</comment>
<organism evidence="7 8">
    <name type="scientific">Mesorhizobium waimense</name>
    <dbReference type="NCBI Taxonomy" id="1300307"/>
    <lineage>
        <taxon>Bacteria</taxon>
        <taxon>Pseudomonadati</taxon>
        <taxon>Pseudomonadota</taxon>
        <taxon>Alphaproteobacteria</taxon>
        <taxon>Hyphomicrobiales</taxon>
        <taxon>Phyllobacteriaceae</taxon>
        <taxon>Mesorhizobium</taxon>
    </lineage>
</organism>
<proteinExistence type="inferred from homology"/>
<keyword evidence="5" id="KW-0574">Periplasm</keyword>
<feature type="chain" id="PRO_5017312521" evidence="6">
    <location>
        <begin position="25"/>
        <end position="368"/>
    </location>
</feature>
<dbReference type="SUPFAM" id="SSF53850">
    <property type="entry name" value="Periplasmic binding protein-like II"/>
    <property type="match status" value="1"/>
</dbReference>
<protein>
    <submittedName>
        <fullName evidence="7">Extracellular solute-binding protein</fullName>
    </submittedName>
</protein>
<evidence type="ECO:0000256" key="2">
    <source>
        <dbReference type="ARBA" id="ARBA00008520"/>
    </source>
</evidence>
<gene>
    <name evidence="7" type="ORF">D3227_37010</name>
</gene>
<accession>A0A3A5K2S1</accession>
<reference evidence="7 8" key="1">
    <citation type="submission" date="2018-09" db="EMBL/GenBank/DDBJ databases">
        <title>Mesorhizobium carmichaelinearum sp. nov. isolated from Carmichaelinea spp. root nodules in New Zealand.</title>
        <authorList>
            <person name="De Meyer S.E."/>
        </authorList>
    </citation>
    <scope>NUCLEOTIDE SEQUENCE [LARGE SCALE GENOMIC DNA]</scope>
    <source>
        <strain evidence="7 8">ICMP19557</strain>
    </source>
</reference>
<evidence type="ECO:0000256" key="4">
    <source>
        <dbReference type="ARBA" id="ARBA00022729"/>
    </source>
</evidence>
<dbReference type="Pfam" id="PF13416">
    <property type="entry name" value="SBP_bac_8"/>
    <property type="match status" value="1"/>
</dbReference>
<keyword evidence="8" id="KW-1185">Reference proteome</keyword>
<dbReference type="EMBL" id="QZWZ01000068">
    <property type="protein sequence ID" value="RJT26704.1"/>
    <property type="molecule type" value="Genomic_DNA"/>
</dbReference>
<dbReference type="OrthoDB" id="9815444at2"/>
<dbReference type="GO" id="GO:0030975">
    <property type="term" value="F:thiamine binding"/>
    <property type="evidence" value="ECO:0007669"/>
    <property type="project" value="TreeGrafter"/>
</dbReference>
<sequence length="368" mass="40083">MTEVTIRRLAFSAALFLATLPLAAQSQEIPDNLKGSGEVVIGSWGGAWEAAQKLAYFDPFTRDTGIKVVLVSPEEGQIFASVKLGQPSLDVTSINGGSFSTYINKNALEKLDYSYFSKDTLAGVPAHLKKEYGIGAVIFSVGVAYNINKFPQGGKHPSNWIDFYNVEEFPGKRSLPDCSNMINGGLLEGALLGDGVPPKLLYPLDMDRAFAKIKQFKPYVGRWWHSGADAPQSLIDGEVDVAAAANGRINSAAKQGAPLALSWDQSLLENDYWGVLKNSPNKENAFKFLAYISRPGPQAAFAQAISYGPVNNDAFRILPKEVANNLPGAPELANKQIVQDYEWWGQTNSDGRTNFEVAQERCLTELAQ</sequence>
<evidence type="ECO:0000256" key="6">
    <source>
        <dbReference type="SAM" id="SignalP"/>
    </source>
</evidence>
<evidence type="ECO:0000256" key="1">
    <source>
        <dbReference type="ARBA" id="ARBA00004418"/>
    </source>
</evidence>
<keyword evidence="4 6" id="KW-0732">Signal</keyword>
<dbReference type="AlphaFoldDB" id="A0A3A5K2S1"/>
<dbReference type="GO" id="GO:0030976">
    <property type="term" value="F:thiamine pyrophosphate binding"/>
    <property type="evidence" value="ECO:0007669"/>
    <property type="project" value="TreeGrafter"/>
</dbReference>
<name>A0A3A5K2S1_9HYPH</name>
<dbReference type="PANTHER" id="PTHR30006">
    <property type="entry name" value="THIAMINE-BINDING PERIPLASMIC PROTEIN-RELATED"/>
    <property type="match status" value="1"/>
</dbReference>
<dbReference type="Gene3D" id="3.40.190.10">
    <property type="entry name" value="Periplasmic binding protein-like II"/>
    <property type="match status" value="2"/>
</dbReference>
<feature type="signal peptide" evidence="6">
    <location>
        <begin position="1"/>
        <end position="24"/>
    </location>
</feature>
<keyword evidence="3" id="KW-0813">Transport</keyword>
<evidence type="ECO:0000313" key="7">
    <source>
        <dbReference type="EMBL" id="RJT26704.1"/>
    </source>
</evidence>
<comment type="caution">
    <text evidence="7">The sequence shown here is derived from an EMBL/GenBank/DDBJ whole genome shotgun (WGS) entry which is preliminary data.</text>
</comment>
<dbReference type="RefSeq" id="WP_120019046.1">
    <property type="nucleotide sequence ID" value="NZ_QZWZ01000068.1"/>
</dbReference>
<dbReference type="GO" id="GO:0030288">
    <property type="term" value="C:outer membrane-bounded periplasmic space"/>
    <property type="evidence" value="ECO:0007669"/>
    <property type="project" value="TreeGrafter"/>
</dbReference>
<comment type="subcellular location">
    <subcellularLocation>
        <location evidence="1">Periplasm</location>
    </subcellularLocation>
</comment>
<dbReference type="PANTHER" id="PTHR30006:SF3">
    <property type="entry name" value="THIAMINE-BINDING PERIPLASMIC PROTEIN"/>
    <property type="match status" value="1"/>
</dbReference>
<evidence type="ECO:0000256" key="3">
    <source>
        <dbReference type="ARBA" id="ARBA00022448"/>
    </source>
</evidence>